<dbReference type="PANTHER" id="PTHR43103">
    <property type="entry name" value="NUCLEOSIDE-DIPHOSPHATE-SUGAR EPIMERASE"/>
    <property type="match status" value="1"/>
</dbReference>
<name>A0AAX4JSJ0_9TREE</name>
<evidence type="ECO:0000256" key="3">
    <source>
        <dbReference type="ARBA" id="ARBA00023027"/>
    </source>
</evidence>
<dbReference type="GO" id="GO:0016491">
    <property type="term" value="F:oxidoreductase activity"/>
    <property type="evidence" value="ECO:0007669"/>
    <property type="project" value="UniProtKB-KW"/>
</dbReference>
<accession>A0AAX4JSJ0</accession>
<dbReference type="RefSeq" id="XP_066075022.1">
    <property type="nucleotide sequence ID" value="XM_066218925.1"/>
</dbReference>
<dbReference type="Pfam" id="PF01370">
    <property type="entry name" value="Epimerase"/>
    <property type="match status" value="1"/>
</dbReference>
<evidence type="ECO:0000313" key="6">
    <source>
        <dbReference type="EMBL" id="WWC88259.1"/>
    </source>
</evidence>
<evidence type="ECO:0000256" key="4">
    <source>
        <dbReference type="SAM" id="MobiDB-lite"/>
    </source>
</evidence>
<feature type="compositionally biased region" description="Polar residues" evidence="4">
    <location>
        <begin position="23"/>
        <end position="49"/>
    </location>
</feature>
<dbReference type="SUPFAM" id="SSF51735">
    <property type="entry name" value="NAD(P)-binding Rossmann-fold domains"/>
    <property type="match status" value="1"/>
</dbReference>
<comment type="similarity">
    <text evidence="1">Belongs to the NAD(P)-dependent epimerase/dehydratase family.</text>
</comment>
<keyword evidence="3" id="KW-0520">NAD</keyword>
<protein>
    <recommendedName>
        <fullName evidence="5">NAD-dependent epimerase/dehydratase domain-containing protein</fullName>
    </recommendedName>
</protein>
<dbReference type="EMBL" id="CP144101">
    <property type="protein sequence ID" value="WWC88259.1"/>
    <property type="molecule type" value="Genomic_DNA"/>
</dbReference>
<dbReference type="InterPro" id="IPR001509">
    <property type="entry name" value="Epimerase_deHydtase"/>
</dbReference>
<evidence type="ECO:0000256" key="1">
    <source>
        <dbReference type="ARBA" id="ARBA00007637"/>
    </source>
</evidence>
<dbReference type="Gene3D" id="3.40.50.720">
    <property type="entry name" value="NAD(P)-binding Rossmann-like Domain"/>
    <property type="match status" value="1"/>
</dbReference>
<dbReference type="PANTHER" id="PTHR43103:SF5">
    <property type="entry name" value="4-EPIMERASE, PUTATIVE (AFU_ORTHOLOGUE AFUA_7G00360)-RELATED"/>
    <property type="match status" value="1"/>
</dbReference>
<feature type="domain" description="NAD-dependent epimerase/dehydratase" evidence="5">
    <location>
        <begin position="59"/>
        <end position="265"/>
    </location>
</feature>
<reference evidence="6 7" key="1">
    <citation type="submission" date="2024-01" db="EMBL/GenBank/DDBJ databases">
        <title>Comparative genomics of Cryptococcus and Kwoniella reveals pathogenesis evolution and contrasting modes of karyotype evolution via chromosome fusion or intercentromeric recombination.</title>
        <authorList>
            <person name="Coelho M.A."/>
            <person name="David-Palma M."/>
            <person name="Shea T."/>
            <person name="Bowers K."/>
            <person name="McGinley-Smith S."/>
            <person name="Mohammad A.W."/>
            <person name="Gnirke A."/>
            <person name="Yurkov A.M."/>
            <person name="Nowrousian M."/>
            <person name="Sun S."/>
            <person name="Cuomo C.A."/>
            <person name="Heitman J."/>
        </authorList>
    </citation>
    <scope>NUCLEOTIDE SEQUENCE [LARGE SCALE GENOMIC DNA]</scope>
    <source>
        <strain evidence="6 7">CBS 6074</strain>
    </source>
</reference>
<dbReference type="GeneID" id="91093836"/>
<sequence>MLIDSEKATQTLPTPEYTPDHSPVQSNFNSRINTNSDSSLRTSTAQSHLQNEEKLRIGITGSGGLVGKTVVALALRKGHSVLAMDIFDSNNESTKLPKDLIEYINDDNDDNKIEYKYEKVSSLDYISYKKACKEFGCNALIHLAMIPNGNDLDDRVNPNEEEFKGNPQHEVHNQNVSMSYNTLSIAAELGINRIVLASSVNAIGLLFSKTRVFDYLPLDENHPCRPEDAYSMSKYFCELQADSFVRLHPEMRIATLRFHGVMSDDKSNKRYLNENHKGHWKDLWGWVSCKGVSKACLSSLAIPMNDQNFGVGQHESFFITSPTICQQVNTITLLEKYYPELFKENSKCKFDKEYFTKGNKGLFDCSKAKRLLGWEEVGFYYEG</sequence>
<gene>
    <name evidence="6" type="ORF">L201_003166</name>
</gene>
<dbReference type="AlphaFoldDB" id="A0AAX4JSJ0"/>
<proteinExistence type="inferred from homology"/>
<evidence type="ECO:0000313" key="7">
    <source>
        <dbReference type="Proteomes" id="UP001355207"/>
    </source>
</evidence>
<evidence type="ECO:0000259" key="5">
    <source>
        <dbReference type="Pfam" id="PF01370"/>
    </source>
</evidence>
<keyword evidence="2" id="KW-0560">Oxidoreductase</keyword>
<dbReference type="InterPro" id="IPR036291">
    <property type="entry name" value="NAD(P)-bd_dom_sf"/>
</dbReference>
<keyword evidence="7" id="KW-1185">Reference proteome</keyword>
<dbReference type="Proteomes" id="UP001355207">
    <property type="component" value="Chromosome 4"/>
</dbReference>
<evidence type="ECO:0000256" key="2">
    <source>
        <dbReference type="ARBA" id="ARBA00023002"/>
    </source>
</evidence>
<organism evidence="6 7">
    <name type="scientific">Kwoniella dendrophila CBS 6074</name>
    <dbReference type="NCBI Taxonomy" id="1295534"/>
    <lineage>
        <taxon>Eukaryota</taxon>
        <taxon>Fungi</taxon>
        <taxon>Dikarya</taxon>
        <taxon>Basidiomycota</taxon>
        <taxon>Agaricomycotina</taxon>
        <taxon>Tremellomycetes</taxon>
        <taxon>Tremellales</taxon>
        <taxon>Cryptococcaceae</taxon>
        <taxon>Kwoniella</taxon>
    </lineage>
</organism>
<feature type="region of interest" description="Disordered" evidence="4">
    <location>
        <begin position="1"/>
        <end position="49"/>
    </location>
</feature>